<dbReference type="InterPro" id="IPR016192">
    <property type="entry name" value="APOBEC/CMP_deaminase_Zn-bd"/>
</dbReference>
<dbReference type="PANTHER" id="PTHR11644:SF2">
    <property type="entry name" value="CYTIDINE DEAMINASE"/>
    <property type="match status" value="1"/>
</dbReference>
<dbReference type="GO" id="GO:0004126">
    <property type="term" value="F:cytidine deaminase activity"/>
    <property type="evidence" value="ECO:0007669"/>
    <property type="project" value="UniProtKB-UniRule"/>
</dbReference>
<evidence type="ECO:0000256" key="9">
    <source>
        <dbReference type="ARBA" id="ARBA00032005"/>
    </source>
</evidence>
<name>A0A347ZQ65_9CHLR</name>
<dbReference type="CDD" id="cd01283">
    <property type="entry name" value="cytidine_deaminase"/>
    <property type="match status" value="1"/>
</dbReference>
<feature type="active site" description="Proton donor" evidence="12">
    <location>
        <position position="59"/>
    </location>
</feature>
<evidence type="ECO:0000259" key="16">
    <source>
        <dbReference type="PROSITE" id="PS51747"/>
    </source>
</evidence>
<comment type="similarity">
    <text evidence="3 15">Belongs to the cytidine and deoxycytidylate deaminase family.</text>
</comment>
<feature type="binding site" evidence="14">
    <location>
        <position position="57"/>
    </location>
    <ligand>
        <name>Zn(2+)</name>
        <dbReference type="ChEBI" id="CHEBI:29105"/>
        <note>catalytic</note>
    </ligand>
</feature>
<evidence type="ECO:0000256" key="11">
    <source>
        <dbReference type="ARBA" id="ARBA00049558"/>
    </source>
</evidence>
<dbReference type="Proteomes" id="UP000256388">
    <property type="component" value="Unassembled WGS sequence"/>
</dbReference>
<evidence type="ECO:0000256" key="8">
    <source>
        <dbReference type="ARBA" id="ARBA00022833"/>
    </source>
</evidence>
<comment type="catalytic activity">
    <reaction evidence="11 15">
        <text>cytidine + H2O + H(+) = uridine + NH4(+)</text>
        <dbReference type="Rhea" id="RHEA:16069"/>
        <dbReference type="ChEBI" id="CHEBI:15377"/>
        <dbReference type="ChEBI" id="CHEBI:15378"/>
        <dbReference type="ChEBI" id="CHEBI:16704"/>
        <dbReference type="ChEBI" id="CHEBI:17562"/>
        <dbReference type="ChEBI" id="CHEBI:28938"/>
        <dbReference type="EC" id="3.5.4.5"/>
    </reaction>
</comment>
<evidence type="ECO:0000256" key="15">
    <source>
        <dbReference type="RuleBase" id="RU364006"/>
    </source>
</evidence>
<dbReference type="SUPFAM" id="SSF53927">
    <property type="entry name" value="Cytidine deaminase-like"/>
    <property type="match status" value="1"/>
</dbReference>
<dbReference type="InterPro" id="IPR002125">
    <property type="entry name" value="CMP_dCMP_dom"/>
</dbReference>
<keyword evidence="6 14" id="KW-0479">Metal-binding</keyword>
<dbReference type="AlphaFoldDB" id="A0A347ZQ65"/>
<dbReference type="PANTHER" id="PTHR11644">
    <property type="entry name" value="CYTIDINE DEAMINASE"/>
    <property type="match status" value="1"/>
</dbReference>
<dbReference type="GO" id="GO:0008270">
    <property type="term" value="F:zinc ion binding"/>
    <property type="evidence" value="ECO:0007669"/>
    <property type="project" value="UniProtKB-UniRule"/>
</dbReference>
<dbReference type="GO" id="GO:0055086">
    <property type="term" value="P:nucleobase-containing small molecule metabolic process"/>
    <property type="evidence" value="ECO:0007669"/>
    <property type="project" value="UniProtKB-ARBA"/>
</dbReference>
<keyword evidence="7 15" id="KW-0378">Hydrolase</keyword>
<evidence type="ECO:0000256" key="10">
    <source>
        <dbReference type="ARBA" id="ARBA00049252"/>
    </source>
</evidence>
<feature type="binding site" evidence="13">
    <location>
        <begin position="46"/>
        <end position="52"/>
    </location>
    <ligand>
        <name>substrate</name>
    </ligand>
</feature>
<comment type="catalytic activity">
    <reaction evidence="10 15">
        <text>2'-deoxycytidine + H2O + H(+) = 2'-deoxyuridine + NH4(+)</text>
        <dbReference type="Rhea" id="RHEA:13433"/>
        <dbReference type="ChEBI" id="CHEBI:15377"/>
        <dbReference type="ChEBI" id="CHEBI:15378"/>
        <dbReference type="ChEBI" id="CHEBI:15698"/>
        <dbReference type="ChEBI" id="CHEBI:16450"/>
        <dbReference type="ChEBI" id="CHEBI:28938"/>
        <dbReference type="EC" id="3.5.4.5"/>
    </reaction>
</comment>
<dbReference type="Gene3D" id="3.40.140.10">
    <property type="entry name" value="Cytidine Deaminase, domain 2"/>
    <property type="match status" value="1"/>
</dbReference>
<keyword evidence="8 14" id="KW-0862">Zinc</keyword>
<dbReference type="OrthoDB" id="9795347at2"/>
<comment type="function">
    <text evidence="2 15">This enzyme scavenges exogenous and endogenous cytidine and 2'-deoxycytidine for UMP synthesis.</text>
</comment>
<reference evidence="17 18" key="1">
    <citation type="submission" date="2018-08" db="EMBL/GenBank/DDBJ databases">
        <title>Genomic Encyclopedia of Type Strains, Phase IV (KMG-IV): sequencing the most valuable type-strain genomes for metagenomic binning, comparative biology and taxonomic classification.</title>
        <authorList>
            <person name="Goeker M."/>
        </authorList>
    </citation>
    <scope>NUCLEOTIDE SEQUENCE [LARGE SCALE GENOMIC DNA]</scope>
    <source>
        <strain evidence="17 18">DSM 23923</strain>
    </source>
</reference>
<feature type="domain" description="CMP/dCMP-type deaminase" evidence="16">
    <location>
        <begin position="5"/>
        <end position="132"/>
    </location>
</feature>
<dbReference type="GO" id="GO:0042802">
    <property type="term" value="F:identical protein binding"/>
    <property type="evidence" value="ECO:0007669"/>
    <property type="project" value="UniProtKB-ARBA"/>
</dbReference>
<dbReference type="GO" id="GO:0072527">
    <property type="term" value="P:pyrimidine-containing compound metabolic process"/>
    <property type="evidence" value="ECO:0007669"/>
    <property type="project" value="UniProtKB-ARBA"/>
</dbReference>
<dbReference type="GO" id="GO:0005829">
    <property type="term" value="C:cytosol"/>
    <property type="evidence" value="ECO:0007669"/>
    <property type="project" value="TreeGrafter"/>
</dbReference>
<dbReference type="NCBIfam" id="NF004064">
    <property type="entry name" value="PRK05578.1"/>
    <property type="match status" value="1"/>
</dbReference>
<evidence type="ECO:0000256" key="13">
    <source>
        <dbReference type="PIRSR" id="PIRSR606262-2"/>
    </source>
</evidence>
<dbReference type="EC" id="3.5.4.5" evidence="4 15"/>
<evidence type="ECO:0000256" key="4">
    <source>
        <dbReference type="ARBA" id="ARBA00012783"/>
    </source>
</evidence>
<evidence type="ECO:0000256" key="3">
    <source>
        <dbReference type="ARBA" id="ARBA00006576"/>
    </source>
</evidence>
<proteinExistence type="inferred from homology"/>
<evidence type="ECO:0000256" key="14">
    <source>
        <dbReference type="PIRSR" id="PIRSR606262-3"/>
    </source>
</evidence>
<feature type="binding site" evidence="14">
    <location>
        <position position="93"/>
    </location>
    <ligand>
        <name>Zn(2+)</name>
        <dbReference type="ChEBI" id="CHEBI:29105"/>
        <note>catalytic</note>
    </ligand>
</feature>
<gene>
    <name evidence="17" type="ORF">DFR64_2658</name>
</gene>
<feature type="binding site" evidence="14">
    <location>
        <position position="90"/>
    </location>
    <ligand>
        <name>Zn(2+)</name>
        <dbReference type="ChEBI" id="CHEBI:29105"/>
        <note>catalytic</note>
    </ligand>
</feature>
<dbReference type="EMBL" id="QUMS01000004">
    <property type="protein sequence ID" value="REG06226.1"/>
    <property type="molecule type" value="Genomic_DNA"/>
</dbReference>
<dbReference type="FunFam" id="3.40.140.10:FF:000008">
    <property type="entry name" value="Cytidine deaminase"/>
    <property type="match status" value="1"/>
</dbReference>
<dbReference type="NCBIfam" id="TIGR01354">
    <property type="entry name" value="cyt_deam_tetra"/>
    <property type="match status" value="1"/>
</dbReference>
<dbReference type="InterPro" id="IPR050202">
    <property type="entry name" value="Cyt/Deoxycyt_deaminase"/>
</dbReference>
<protein>
    <recommendedName>
        <fullName evidence="5 15">Cytidine deaminase</fullName>
        <ecNumber evidence="4 15">3.5.4.5</ecNumber>
    </recommendedName>
    <alternativeName>
        <fullName evidence="9 15">Cytidine aminohydrolase</fullName>
    </alternativeName>
</protein>
<dbReference type="PROSITE" id="PS00903">
    <property type="entry name" value="CYT_DCMP_DEAMINASES_1"/>
    <property type="match status" value="1"/>
</dbReference>
<dbReference type="RefSeq" id="WP_116225923.1">
    <property type="nucleotide sequence ID" value="NZ_AP018437.1"/>
</dbReference>
<evidence type="ECO:0000313" key="17">
    <source>
        <dbReference type="EMBL" id="REG06226.1"/>
    </source>
</evidence>
<keyword evidence="18" id="KW-1185">Reference proteome</keyword>
<evidence type="ECO:0000256" key="6">
    <source>
        <dbReference type="ARBA" id="ARBA00022723"/>
    </source>
</evidence>
<comment type="caution">
    <text evidence="17">The sequence shown here is derived from an EMBL/GenBank/DDBJ whole genome shotgun (WGS) entry which is preliminary data.</text>
</comment>
<comment type="cofactor">
    <cofactor evidence="1 14 15">
        <name>Zn(2+)</name>
        <dbReference type="ChEBI" id="CHEBI:29105"/>
    </cofactor>
</comment>
<sequence>MIDTEMKTKLLAAAVKAAKNSYSPYSHFAVGAAILTKGGNIYQGTNIENVSYGGTVCAERVAVWKAVSEGELEMEAIAVVGPGTKEAYPCAMCRQVLLEFGLDMLVISGDEQGNYMGERTLRELVPFPFTPSALLGEQ</sequence>
<evidence type="ECO:0000256" key="1">
    <source>
        <dbReference type="ARBA" id="ARBA00001947"/>
    </source>
</evidence>
<dbReference type="Pfam" id="PF00383">
    <property type="entry name" value="dCMP_cyt_deam_1"/>
    <property type="match status" value="1"/>
</dbReference>
<accession>A0A347ZQ65</accession>
<evidence type="ECO:0000256" key="5">
    <source>
        <dbReference type="ARBA" id="ARBA00018266"/>
    </source>
</evidence>
<dbReference type="InterPro" id="IPR006262">
    <property type="entry name" value="Cyt_deam_tetra"/>
</dbReference>
<evidence type="ECO:0000256" key="12">
    <source>
        <dbReference type="PIRSR" id="PIRSR606262-1"/>
    </source>
</evidence>
<evidence type="ECO:0000256" key="2">
    <source>
        <dbReference type="ARBA" id="ARBA00003949"/>
    </source>
</evidence>
<dbReference type="PROSITE" id="PS51747">
    <property type="entry name" value="CYT_DCMP_DEAMINASES_2"/>
    <property type="match status" value="1"/>
</dbReference>
<evidence type="ECO:0000256" key="7">
    <source>
        <dbReference type="ARBA" id="ARBA00022801"/>
    </source>
</evidence>
<evidence type="ECO:0000313" key="18">
    <source>
        <dbReference type="Proteomes" id="UP000256388"/>
    </source>
</evidence>
<organism evidence="17 18">
    <name type="scientific">Pelolinea submarina</name>
    <dbReference type="NCBI Taxonomy" id="913107"/>
    <lineage>
        <taxon>Bacteria</taxon>
        <taxon>Bacillati</taxon>
        <taxon>Chloroflexota</taxon>
        <taxon>Anaerolineae</taxon>
        <taxon>Anaerolineales</taxon>
        <taxon>Anaerolineaceae</taxon>
        <taxon>Pelolinea</taxon>
    </lineage>
</organism>
<dbReference type="InterPro" id="IPR016193">
    <property type="entry name" value="Cytidine_deaminase-like"/>
</dbReference>